<keyword evidence="2" id="KW-0902">Two-component regulatory system</keyword>
<keyword evidence="1 3" id="KW-0597">Phosphoprotein</keyword>
<feature type="modified residue" description="4-aspartylphosphate" evidence="3">
    <location>
        <position position="55"/>
    </location>
</feature>
<evidence type="ECO:0000256" key="1">
    <source>
        <dbReference type="ARBA" id="ARBA00022553"/>
    </source>
</evidence>
<feature type="domain" description="Response regulatory" evidence="4">
    <location>
        <begin position="5"/>
        <end position="121"/>
    </location>
</feature>
<dbReference type="PANTHER" id="PTHR44591:SF14">
    <property type="entry name" value="PROTEIN PILG"/>
    <property type="match status" value="1"/>
</dbReference>
<protein>
    <recommendedName>
        <fullName evidence="4">Response regulatory domain-containing protein</fullName>
    </recommendedName>
</protein>
<dbReference type="InterPro" id="IPR050595">
    <property type="entry name" value="Bact_response_regulator"/>
</dbReference>
<evidence type="ECO:0000256" key="3">
    <source>
        <dbReference type="PROSITE-ProRule" id="PRU00169"/>
    </source>
</evidence>
<dbReference type="EMBL" id="BMFC01000008">
    <property type="protein sequence ID" value="GGC10610.1"/>
    <property type="molecule type" value="Genomic_DNA"/>
</dbReference>
<evidence type="ECO:0000256" key="2">
    <source>
        <dbReference type="ARBA" id="ARBA00023012"/>
    </source>
</evidence>
<comment type="caution">
    <text evidence="5">The sequence shown here is derived from an EMBL/GenBank/DDBJ whole genome shotgun (WGS) entry which is preliminary data.</text>
</comment>
<dbReference type="Pfam" id="PF00072">
    <property type="entry name" value="Response_reg"/>
    <property type="match status" value="1"/>
</dbReference>
<gene>
    <name evidence="5" type="ORF">GCM10011363_29120</name>
</gene>
<keyword evidence="6" id="KW-1185">Reference proteome</keyword>
<organism evidence="5 6">
    <name type="scientific">Marivita lacus</name>
    <dbReference type="NCBI Taxonomy" id="1323742"/>
    <lineage>
        <taxon>Bacteria</taxon>
        <taxon>Pseudomonadati</taxon>
        <taxon>Pseudomonadota</taxon>
        <taxon>Alphaproteobacteria</taxon>
        <taxon>Rhodobacterales</taxon>
        <taxon>Roseobacteraceae</taxon>
        <taxon>Marivita</taxon>
    </lineage>
</organism>
<dbReference type="InterPro" id="IPR001789">
    <property type="entry name" value="Sig_transdc_resp-reg_receiver"/>
</dbReference>
<proteinExistence type="predicted"/>
<evidence type="ECO:0000259" key="4">
    <source>
        <dbReference type="PROSITE" id="PS50110"/>
    </source>
</evidence>
<sequence length="122" mass="13156">MNAKTVAIIEDEPIIALELESICMEAGLQVAGFAATASKAWEKFSDLRPDVVISDMELADGSDGVEAVLRLRELRPDMVVIFVTAATTSDTLGRIAKSKPDHVLNKPFDVAELRKALAETVS</sequence>
<dbReference type="PROSITE" id="PS50110">
    <property type="entry name" value="RESPONSE_REGULATORY"/>
    <property type="match status" value="1"/>
</dbReference>
<dbReference type="SMART" id="SM00448">
    <property type="entry name" value="REC"/>
    <property type="match status" value="1"/>
</dbReference>
<dbReference type="PANTHER" id="PTHR44591">
    <property type="entry name" value="STRESS RESPONSE REGULATOR PROTEIN 1"/>
    <property type="match status" value="1"/>
</dbReference>
<dbReference type="RefSeq" id="WP_188482782.1">
    <property type="nucleotide sequence ID" value="NZ_BMFC01000008.1"/>
</dbReference>
<dbReference type="Gene3D" id="3.40.50.2300">
    <property type="match status" value="1"/>
</dbReference>
<accession>A0ABQ1KX50</accession>
<dbReference type="SUPFAM" id="SSF52172">
    <property type="entry name" value="CheY-like"/>
    <property type="match status" value="1"/>
</dbReference>
<dbReference type="Proteomes" id="UP000645462">
    <property type="component" value="Unassembled WGS sequence"/>
</dbReference>
<evidence type="ECO:0000313" key="5">
    <source>
        <dbReference type="EMBL" id="GGC10610.1"/>
    </source>
</evidence>
<evidence type="ECO:0000313" key="6">
    <source>
        <dbReference type="Proteomes" id="UP000645462"/>
    </source>
</evidence>
<dbReference type="InterPro" id="IPR011006">
    <property type="entry name" value="CheY-like_superfamily"/>
</dbReference>
<reference evidence="6" key="1">
    <citation type="journal article" date="2019" name="Int. J. Syst. Evol. Microbiol.">
        <title>The Global Catalogue of Microorganisms (GCM) 10K type strain sequencing project: providing services to taxonomists for standard genome sequencing and annotation.</title>
        <authorList>
            <consortium name="The Broad Institute Genomics Platform"/>
            <consortium name="The Broad Institute Genome Sequencing Center for Infectious Disease"/>
            <person name="Wu L."/>
            <person name="Ma J."/>
        </authorList>
    </citation>
    <scope>NUCLEOTIDE SEQUENCE [LARGE SCALE GENOMIC DNA]</scope>
    <source>
        <strain evidence="6">CGMCC 1.12478</strain>
    </source>
</reference>
<name>A0ABQ1KX50_9RHOB</name>